<evidence type="ECO:0000313" key="1">
    <source>
        <dbReference type="EMBL" id="KWA56478.1"/>
    </source>
</evidence>
<accession>A0A118PFE2</accession>
<evidence type="ECO:0000313" key="2">
    <source>
        <dbReference type="Proteomes" id="UP000068603"/>
    </source>
</evidence>
<dbReference type="RefSeq" id="WP_059923314.1">
    <property type="nucleotide sequence ID" value="NZ_CP013459.1"/>
</dbReference>
<dbReference type="STRING" id="1503054.WT74_00900"/>
<comment type="caution">
    <text evidence="1">The sequence shown here is derived from an EMBL/GenBank/DDBJ whole genome shotgun (WGS) entry which is preliminary data.</text>
</comment>
<sequence length="87" mass="9051">MNRHPAPAPHDAALRAAIEAAADALSFDHPADSAARQCALARFVVALGDRLALGFPHAAAALHALAASPATTGNPVHALRRQFEQQQ</sequence>
<proteinExistence type="predicted"/>
<dbReference type="KEGG" id="bstg:WT74_00900"/>
<name>A0A118PFE2_9BURK</name>
<dbReference type="Proteomes" id="UP000068603">
    <property type="component" value="Unassembled WGS sequence"/>
</dbReference>
<gene>
    <name evidence="1" type="ORF">WT44_25050</name>
</gene>
<reference evidence="1 2" key="1">
    <citation type="submission" date="2015-11" db="EMBL/GenBank/DDBJ databases">
        <title>Expanding the genomic diversity of Burkholderia species for the development of highly accurate diagnostics.</title>
        <authorList>
            <person name="Sahl J."/>
            <person name="Keim P."/>
            <person name="Wagner D."/>
        </authorList>
    </citation>
    <scope>NUCLEOTIDE SEQUENCE [LARGE SCALE GENOMIC DNA]</scope>
    <source>
        <strain evidence="1 2">MSMB1960WGS</strain>
    </source>
</reference>
<dbReference type="AlphaFoldDB" id="A0A118PFE2"/>
<organism evidence="1">
    <name type="scientific">Burkholderia stagnalis</name>
    <dbReference type="NCBI Taxonomy" id="1503054"/>
    <lineage>
        <taxon>Bacteria</taxon>
        <taxon>Pseudomonadati</taxon>
        <taxon>Pseudomonadota</taxon>
        <taxon>Betaproteobacteria</taxon>
        <taxon>Burkholderiales</taxon>
        <taxon>Burkholderiaceae</taxon>
        <taxon>Burkholderia</taxon>
        <taxon>Burkholderia cepacia complex</taxon>
    </lineage>
</organism>
<protein>
    <submittedName>
        <fullName evidence="1">Uncharacterized protein</fullName>
    </submittedName>
</protein>
<dbReference type="EMBL" id="LPHB01000068">
    <property type="protein sequence ID" value="KWA56478.1"/>
    <property type="molecule type" value="Genomic_DNA"/>
</dbReference>